<evidence type="ECO:0000256" key="1">
    <source>
        <dbReference type="ARBA" id="ARBA00010982"/>
    </source>
</evidence>
<proteinExistence type="inferred from homology"/>
<dbReference type="Gene3D" id="3.40.47.10">
    <property type="match status" value="2"/>
</dbReference>
<accession>I0W674</accession>
<evidence type="ECO:0000313" key="8">
    <source>
        <dbReference type="EMBL" id="EID71890.1"/>
    </source>
</evidence>
<dbReference type="PATRIC" id="fig|1165867.3.peg.8070"/>
<comment type="similarity">
    <text evidence="1 5">Belongs to the thiolase-like superfamily. Thiolase family.</text>
</comment>
<dbReference type="Pfam" id="PF00108">
    <property type="entry name" value="Thiolase_N"/>
    <property type="match status" value="1"/>
</dbReference>
<gene>
    <name evidence="8" type="ORF">W59_39354</name>
</gene>
<dbReference type="AlphaFoldDB" id="I0W674"/>
<dbReference type="CDD" id="cd00751">
    <property type="entry name" value="thiolase"/>
    <property type="match status" value="1"/>
</dbReference>
<dbReference type="InterPro" id="IPR020617">
    <property type="entry name" value="Thiolase_C"/>
</dbReference>
<feature type="active site" description="Proton acceptor" evidence="4">
    <location>
        <position position="374"/>
    </location>
</feature>
<dbReference type="InterPro" id="IPR020613">
    <property type="entry name" value="Thiolase_CS"/>
</dbReference>
<dbReference type="InterPro" id="IPR016039">
    <property type="entry name" value="Thiolase-like"/>
</dbReference>
<dbReference type="Proteomes" id="UP000006447">
    <property type="component" value="Unassembled WGS sequence"/>
</dbReference>
<feature type="active site" description="Acyl-thioester intermediate" evidence="4">
    <location>
        <position position="89"/>
    </location>
</feature>
<evidence type="ECO:0000313" key="9">
    <source>
        <dbReference type="Proteomes" id="UP000006447"/>
    </source>
</evidence>
<reference evidence="8 9" key="1">
    <citation type="journal article" date="2012" name="J. Bacteriol.">
        <title>Draft genome sequence of the nitrophenol-degrading actinomycete Rhodococcus imtechensis RKJ300.</title>
        <authorList>
            <person name="Vikram S."/>
            <person name="Kumar S."/>
            <person name="Subramanian S."/>
            <person name="Raghava G.P."/>
        </authorList>
    </citation>
    <scope>NUCLEOTIDE SEQUENCE [LARGE SCALE GENOMIC DNA]</scope>
    <source>
        <strain evidence="8 9">RKJ300</strain>
    </source>
</reference>
<evidence type="ECO:0000259" key="6">
    <source>
        <dbReference type="Pfam" id="PF00108"/>
    </source>
</evidence>
<evidence type="ECO:0000256" key="3">
    <source>
        <dbReference type="ARBA" id="ARBA00023315"/>
    </source>
</evidence>
<protein>
    <submittedName>
        <fullName evidence="8">Acetyl-CoA acyltransferase</fullName>
    </submittedName>
</protein>
<dbReference type="EMBL" id="AJJH01000178">
    <property type="protein sequence ID" value="EID71890.1"/>
    <property type="molecule type" value="Genomic_DNA"/>
</dbReference>
<organism evidence="8 9">
    <name type="scientific">Rhodococcus opacus RKJ300 = JCM 13270</name>
    <dbReference type="NCBI Taxonomy" id="1165867"/>
    <lineage>
        <taxon>Bacteria</taxon>
        <taxon>Bacillati</taxon>
        <taxon>Actinomycetota</taxon>
        <taxon>Actinomycetes</taxon>
        <taxon>Mycobacteriales</taxon>
        <taxon>Nocardiaceae</taxon>
        <taxon>Rhodococcus</taxon>
    </lineage>
</organism>
<feature type="domain" description="Thiolase N-terminal" evidence="6">
    <location>
        <begin position="5"/>
        <end position="257"/>
    </location>
</feature>
<feature type="domain" description="Thiolase C-terminal" evidence="7">
    <location>
        <begin position="266"/>
        <end position="386"/>
    </location>
</feature>
<dbReference type="Pfam" id="PF02803">
    <property type="entry name" value="Thiolase_C"/>
    <property type="match status" value="1"/>
</dbReference>
<dbReference type="PANTHER" id="PTHR43365:SF1">
    <property type="entry name" value="ACETYL-COA C-ACYLTRANSFERASE"/>
    <property type="match status" value="1"/>
</dbReference>
<comment type="caution">
    <text evidence="8">The sequence shown here is derived from an EMBL/GenBank/DDBJ whole genome shotgun (WGS) entry which is preliminary data.</text>
</comment>
<evidence type="ECO:0000256" key="5">
    <source>
        <dbReference type="RuleBase" id="RU003557"/>
    </source>
</evidence>
<dbReference type="SUPFAM" id="SSF53901">
    <property type="entry name" value="Thiolase-like"/>
    <property type="match status" value="2"/>
</dbReference>
<dbReference type="PROSITE" id="PS00737">
    <property type="entry name" value="THIOLASE_2"/>
    <property type="match status" value="1"/>
</dbReference>
<keyword evidence="3 5" id="KW-0012">Acyltransferase</keyword>
<dbReference type="PIRSF" id="PIRSF000429">
    <property type="entry name" value="Ac-CoA_Ac_transf"/>
    <property type="match status" value="1"/>
</dbReference>
<dbReference type="InterPro" id="IPR002155">
    <property type="entry name" value="Thiolase"/>
</dbReference>
<feature type="active site" description="Proton acceptor" evidence="4">
    <location>
        <position position="344"/>
    </location>
</feature>
<evidence type="ECO:0000256" key="2">
    <source>
        <dbReference type="ARBA" id="ARBA00022679"/>
    </source>
</evidence>
<dbReference type="GO" id="GO:0016747">
    <property type="term" value="F:acyltransferase activity, transferring groups other than amino-acyl groups"/>
    <property type="evidence" value="ECO:0007669"/>
    <property type="project" value="InterPro"/>
</dbReference>
<dbReference type="InterPro" id="IPR020616">
    <property type="entry name" value="Thiolase_N"/>
</dbReference>
<evidence type="ECO:0000259" key="7">
    <source>
        <dbReference type="Pfam" id="PF02803"/>
    </source>
</evidence>
<dbReference type="PANTHER" id="PTHR43365">
    <property type="entry name" value="BLR7806 PROTEIN"/>
    <property type="match status" value="1"/>
</dbReference>
<evidence type="ECO:0000256" key="4">
    <source>
        <dbReference type="PIRSR" id="PIRSR000429-1"/>
    </source>
</evidence>
<dbReference type="RefSeq" id="WP_007301705.1">
    <property type="nucleotide sequence ID" value="NZ_AJJH01000178.1"/>
</dbReference>
<sequence length="389" mass="40328">MRDAVIVDAVRTAVGKRNGSLATLHSATLSAHVLTALAERNHLDPAVVDDVVWGCAIGVGMQSGCIGRAAVLAAGWPESVPGLTIDRQCGSSQQAVHQAAAGVIAGQYDVAVAGGVEIMSAVPASATLADGQYGQPFGPDVWKRYDDRRFHQGVGAQMIADKYGISRTEMDQHALDSHANAARAIDEGRFKDQIAPITVTGDDGTERTFDTDEGVRRGSTLEKLGGLAPAFGEGGTLTAGNASQISDGAGALLITTSEYARAQGWTPLARIHTAVVAGTDPVTMLEGPIPATAKVLEKSGLTLDDIGVFEINEAFASVTLAWLRATGADYTKMNPNGGAMAIGHPVGGSGARIMTTLVHHMREQGVRYGLQSMCEGGGMANATILELLS</sequence>
<dbReference type="NCBIfam" id="TIGR01930">
    <property type="entry name" value="AcCoA-C-Actrans"/>
    <property type="match status" value="1"/>
</dbReference>
<keyword evidence="2 5" id="KW-0808">Transferase</keyword>
<name>I0W674_RHOOP</name>